<dbReference type="RefSeq" id="WP_002699143.1">
    <property type="nucleotide sequence ID" value="NZ_AAWS01000021.1"/>
</dbReference>
<sequence>MTILRTKIIIAWWLLSLSGICQAQKTKHPFMVCQSLSEIQAHSGKEIRVVGQLARSYRLPQAPYILLLPNKEWIFLGNDTVLKDVDTKHNFILVEGTVSFQNTAFNLAKFSNTPLSPLLTRYIDPELQEKKPAQIIQNQPYFSSINKIQSIATCTTSQDIKQHLGHWVALFGKLSTDKANTLHYQSTSWAFHLPLTTPPVHCQDKLGIVFVKFDQPNTPPSEILSHRVLPVCQSAEDIKAHLGEIVALSGKIKNKKIKGVSHALLKTSARTCVYFYNPPPALELTNRTGKKTQMIVCLQNYDAPTFFQLSFHFNRPSLGQKAYMSKVFWWDF</sequence>
<gene>
    <name evidence="1" type="ORF">M23134_03835</name>
</gene>
<dbReference type="EMBL" id="AAWS01000021">
    <property type="protein sequence ID" value="EAY27766.1"/>
    <property type="molecule type" value="Genomic_DNA"/>
</dbReference>
<evidence type="ECO:0000313" key="1">
    <source>
        <dbReference type="EMBL" id="EAY27766.1"/>
    </source>
</evidence>
<accession>A1ZPM7</accession>
<dbReference type="Proteomes" id="UP000004095">
    <property type="component" value="Unassembled WGS sequence"/>
</dbReference>
<proteinExistence type="predicted"/>
<reference evidence="1 2" key="1">
    <citation type="submission" date="2007-01" db="EMBL/GenBank/DDBJ databases">
        <authorList>
            <person name="Haygood M."/>
            <person name="Podell S."/>
            <person name="Anderson C."/>
            <person name="Hopkinson B."/>
            <person name="Roe K."/>
            <person name="Barbeau K."/>
            <person name="Gaasterland T."/>
            <person name="Ferriera S."/>
            <person name="Johnson J."/>
            <person name="Kravitz S."/>
            <person name="Beeson K."/>
            <person name="Sutton G."/>
            <person name="Rogers Y.-H."/>
            <person name="Friedman R."/>
            <person name="Frazier M."/>
            <person name="Venter J.C."/>
        </authorList>
    </citation>
    <scope>NUCLEOTIDE SEQUENCE [LARGE SCALE GENOMIC DNA]</scope>
    <source>
        <strain evidence="1 2">ATCC 23134</strain>
    </source>
</reference>
<comment type="caution">
    <text evidence="1">The sequence shown here is derived from an EMBL/GenBank/DDBJ whole genome shotgun (WGS) entry which is preliminary data.</text>
</comment>
<keyword evidence="2" id="KW-1185">Reference proteome</keyword>
<dbReference type="AlphaFoldDB" id="A1ZPM7"/>
<evidence type="ECO:0000313" key="2">
    <source>
        <dbReference type="Proteomes" id="UP000004095"/>
    </source>
</evidence>
<name>A1ZPM7_MICM2</name>
<protein>
    <submittedName>
        <fullName evidence="1">Uncharacterized protein</fullName>
    </submittedName>
</protein>
<organism evidence="1 2">
    <name type="scientific">Microscilla marina ATCC 23134</name>
    <dbReference type="NCBI Taxonomy" id="313606"/>
    <lineage>
        <taxon>Bacteria</taxon>
        <taxon>Pseudomonadati</taxon>
        <taxon>Bacteroidota</taxon>
        <taxon>Cytophagia</taxon>
        <taxon>Cytophagales</taxon>
        <taxon>Microscillaceae</taxon>
        <taxon>Microscilla</taxon>
    </lineage>
</organism>